<dbReference type="EMBL" id="VEPZ02001152">
    <property type="protein sequence ID" value="KAE8690426.1"/>
    <property type="molecule type" value="Genomic_DNA"/>
</dbReference>
<comment type="caution">
    <text evidence="2">The sequence shown here is derived from an EMBL/GenBank/DDBJ whole genome shotgun (WGS) entry which is preliminary data.</text>
</comment>
<feature type="coiled-coil region" evidence="1">
    <location>
        <begin position="321"/>
        <end position="369"/>
    </location>
</feature>
<sequence length="490" mass="56028">MDLLQEQMKMLAGEVALSISSLKRLSEKAASNPGDSQLREQMRKLKDVINENRHQIRVLEQRMIGSVEKTPNTLNTAEMSQALSKLTTQLNEKTFELEIKSADNRVLQEQLQMKTSENAEMQETILLLRQQLNYKSSRNPQESADSETIIKTCSAELLEHNDGKNGIDSCEETHGDDNTPTSVMSLNRVFSREDAKECDKCTSLSSQVLFQASEMESLKQENVKLTEEKDGLEIQSNKLTEEASYAKELAAAAAVELRNLAEEVTRLSYENAKLNGELAAAKEAHCRSNCCERTTTHDFRQNKRSDRLELGHRKQGDRILIEELQKELNMRNQREAALEAALSEKEQIESDLRRRINEANRHEEDLENELTNMWMLIAKMRKHGVNVEDISSNDAQTGARNGSFPSNGHSFQSFKEEETFENLHGMETYEELRACYQEERRRCEELERLVSRMKGEDISTLDVTSLEELQNFHVEAITKICHAKCANYML</sequence>
<protein>
    <submittedName>
        <fullName evidence="2">Aspartic proteinase Asp1-like isoform X1</fullName>
    </submittedName>
</protein>
<proteinExistence type="predicted"/>
<gene>
    <name evidence="2" type="ORF">F3Y22_tig00110895pilonHSYRG00379</name>
</gene>
<organism evidence="2 3">
    <name type="scientific">Hibiscus syriacus</name>
    <name type="common">Rose of Sharon</name>
    <dbReference type="NCBI Taxonomy" id="106335"/>
    <lineage>
        <taxon>Eukaryota</taxon>
        <taxon>Viridiplantae</taxon>
        <taxon>Streptophyta</taxon>
        <taxon>Embryophyta</taxon>
        <taxon>Tracheophyta</taxon>
        <taxon>Spermatophyta</taxon>
        <taxon>Magnoliopsida</taxon>
        <taxon>eudicotyledons</taxon>
        <taxon>Gunneridae</taxon>
        <taxon>Pentapetalae</taxon>
        <taxon>rosids</taxon>
        <taxon>malvids</taxon>
        <taxon>Malvales</taxon>
        <taxon>Malvaceae</taxon>
        <taxon>Malvoideae</taxon>
        <taxon>Hibiscus</taxon>
    </lineage>
</organism>
<dbReference type="AlphaFoldDB" id="A0A6A2ZFT5"/>
<evidence type="ECO:0000313" key="2">
    <source>
        <dbReference type="EMBL" id="KAE8690426.1"/>
    </source>
</evidence>
<dbReference type="Proteomes" id="UP000436088">
    <property type="component" value="Unassembled WGS sequence"/>
</dbReference>
<name>A0A6A2ZFT5_HIBSY</name>
<accession>A0A6A2ZFT5</accession>
<evidence type="ECO:0000256" key="1">
    <source>
        <dbReference type="SAM" id="Coils"/>
    </source>
</evidence>
<feature type="coiled-coil region" evidence="1">
    <location>
        <begin position="426"/>
        <end position="456"/>
    </location>
</feature>
<keyword evidence="1" id="KW-0175">Coiled coil</keyword>
<reference evidence="2" key="1">
    <citation type="submission" date="2019-09" db="EMBL/GenBank/DDBJ databases">
        <title>Draft genome information of white flower Hibiscus syriacus.</title>
        <authorList>
            <person name="Kim Y.-M."/>
        </authorList>
    </citation>
    <scope>NUCLEOTIDE SEQUENCE [LARGE SCALE GENOMIC DNA]</scope>
    <source>
        <strain evidence="2">YM2019G1</strain>
    </source>
</reference>
<evidence type="ECO:0000313" key="3">
    <source>
        <dbReference type="Proteomes" id="UP000436088"/>
    </source>
</evidence>
<feature type="coiled-coil region" evidence="1">
    <location>
        <begin position="208"/>
        <end position="277"/>
    </location>
</feature>
<keyword evidence="3" id="KW-1185">Reference proteome</keyword>